<evidence type="ECO:0000313" key="8">
    <source>
        <dbReference type="EMBL" id="RLU17913.1"/>
    </source>
</evidence>
<dbReference type="InterPro" id="IPR039992">
    <property type="entry name" value="Sep15_SelM"/>
</dbReference>
<reference evidence="8" key="3">
    <citation type="submission" date="2018-07" db="EMBL/GenBank/DDBJ databases">
        <authorList>
            <person name="Mckenzie S.K."/>
            <person name="Kronauer D.J.C."/>
        </authorList>
    </citation>
    <scope>NUCLEOTIDE SEQUENCE</scope>
    <source>
        <strain evidence="8">Clonal line C1</strain>
    </source>
</reference>
<dbReference type="Gene3D" id="3.40.30.50">
    <property type="entry name" value="Sep15/SelM thioredoxin-like domain, active-site redox motif"/>
    <property type="match status" value="1"/>
</dbReference>
<reference evidence="8" key="2">
    <citation type="journal article" date="2018" name="Genome Res.">
        <title>The genomic architecture and molecular evolution of ant odorant receptors.</title>
        <authorList>
            <person name="McKenzie S.K."/>
            <person name="Kronauer D.J.C."/>
        </authorList>
    </citation>
    <scope>NUCLEOTIDE SEQUENCE [LARGE SCALE GENOMIC DNA]</scope>
    <source>
        <strain evidence="8">Clonal line C1</strain>
    </source>
</reference>
<accession>A0A026VVJ6</accession>
<dbReference type="Pfam" id="PF08806">
    <property type="entry name" value="Sep15_SelM"/>
    <property type="match status" value="1"/>
</dbReference>
<name>A0A026VVJ6_OOCBI</name>
<evidence type="ECO:0000313" key="9">
    <source>
        <dbReference type="Proteomes" id="UP000053097"/>
    </source>
</evidence>
<gene>
    <name evidence="8" type="ORF">DMN91_010152</name>
    <name evidence="7" type="ORF">X777_01045</name>
</gene>
<evidence type="ECO:0000313" key="7">
    <source>
        <dbReference type="EMBL" id="EZA46854.1"/>
    </source>
</evidence>
<protein>
    <recommendedName>
        <fullName evidence="4">Selenoprotein M</fullName>
    </recommendedName>
</protein>
<dbReference type="InterPro" id="IPR036249">
    <property type="entry name" value="Thioredoxin-like_sf"/>
</dbReference>
<dbReference type="EMBL" id="KK108145">
    <property type="protein sequence ID" value="EZA46854.1"/>
    <property type="molecule type" value="Genomic_DNA"/>
</dbReference>
<evidence type="ECO:0000256" key="1">
    <source>
        <dbReference type="ARBA" id="ARBA00005742"/>
    </source>
</evidence>
<dbReference type="AlphaFoldDB" id="A0A026VVJ6"/>
<dbReference type="Proteomes" id="UP000279307">
    <property type="component" value="Chromosome 10"/>
</dbReference>
<keyword evidence="9" id="KW-1185">Reference proteome</keyword>
<dbReference type="STRING" id="2015173.A0A026VVJ6"/>
<evidence type="ECO:0000256" key="3">
    <source>
        <dbReference type="ARBA" id="ARBA00022933"/>
    </source>
</evidence>
<evidence type="ECO:0000256" key="5">
    <source>
        <dbReference type="SAM" id="SignalP"/>
    </source>
</evidence>
<evidence type="ECO:0000259" key="6">
    <source>
        <dbReference type="Pfam" id="PF08806"/>
    </source>
</evidence>
<dbReference type="GO" id="GO:0016491">
    <property type="term" value="F:oxidoreductase activity"/>
    <property type="evidence" value="ECO:0007669"/>
    <property type="project" value="TreeGrafter"/>
</dbReference>
<feature type="chain" id="PRO_5033709591" description="Selenoprotein M" evidence="5">
    <location>
        <begin position="29"/>
        <end position="120"/>
    </location>
</feature>
<dbReference type="InterPro" id="IPR038219">
    <property type="entry name" value="Sep15/SelM_sf"/>
</dbReference>
<evidence type="ECO:0000256" key="2">
    <source>
        <dbReference type="ARBA" id="ARBA00022729"/>
    </source>
</evidence>
<evidence type="ECO:0000256" key="4">
    <source>
        <dbReference type="ARBA" id="ARBA00040773"/>
    </source>
</evidence>
<sequence>MASTAAVSYLLAIALALTIALAPLASFASPYYASARVESCKGCSLNRLPDVKQFIFEDLPQYDNVEFKHIQGAVPELVLFNDHEEEIERLVLSSLTRQECNELLVSKGFSKKSKDNKDEM</sequence>
<dbReference type="OrthoDB" id="25165at2759"/>
<keyword evidence="2 5" id="KW-0732">Signal</keyword>
<dbReference type="GO" id="GO:0005788">
    <property type="term" value="C:endoplasmic reticulum lumen"/>
    <property type="evidence" value="ECO:0007669"/>
    <property type="project" value="TreeGrafter"/>
</dbReference>
<dbReference type="SUPFAM" id="SSF52833">
    <property type="entry name" value="Thioredoxin-like"/>
    <property type="match status" value="1"/>
</dbReference>
<dbReference type="EMBL" id="QOIP01000010">
    <property type="protein sequence ID" value="RLU17913.1"/>
    <property type="molecule type" value="Genomic_DNA"/>
</dbReference>
<keyword evidence="3" id="KW-0712">Selenocysteine</keyword>
<dbReference type="InterPro" id="IPR014912">
    <property type="entry name" value="Sep15_SelM_dom"/>
</dbReference>
<dbReference type="Proteomes" id="UP000053097">
    <property type="component" value="Unassembled WGS sequence"/>
</dbReference>
<comment type="similarity">
    <text evidence="1">Belongs to the selenoprotein M/F family.</text>
</comment>
<dbReference type="PANTHER" id="PTHR13077">
    <property type="entry name" value="SELENOPROTEIN F"/>
    <property type="match status" value="1"/>
</dbReference>
<feature type="domain" description="Selenoprotein F/M" evidence="6">
    <location>
        <begin position="35"/>
        <end position="109"/>
    </location>
</feature>
<feature type="signal peptide" evidence="5">
    <location>
        <begin position="1"/>
        <end position="28"/>
    </location>
</feature>
<dbReference type="PANTHER" id="PTHR13077:SF7">
    <property type="entry name" value="SELENOPROTEIN M"/>
    <property type="match status" value="1"/>
</dbReference>
<reference evidence="7 9" key="1">
    <citation type="journal article" date="2014" name="Curr. Biol.">
        <title>The genome of the clonal raider ant Cerapachys biroi.</title>
        <authorList>
            <person name="Oxley P.R."/>
            <person name="Ji L."/>
            <person name="Fetter-Pruneda I."/>
            <person name="McKenzie S.K."/>
            <person name="Li C."/>
            <person name="Hu H."/>
            <person name="Zhang G."/>
            <person name="Kronauer D.J."/>
        </authorList>
    </citation>
    <scope>NUCLEOTIDE SEQUENCE [LARGE SCALE GENOMIC DNA]</scope>
</reference>
<dbReference type="OMA" id="ESCSGXQ"/>
<proteinExistence type="inferred from homology"/>
<organism evidence="7 9">
    <name type="scientific">Ooceraea biroi</name>
    <name type="common">Clonal raider ant</name>
    <name type="synonym">Cerapachys biroi</name>
    <dbReference type="NCBI Taxonomy" id="2015173"/>
    <lineage>
        <taxon>Eukaryota</taxon>
        <taxon>Metazoa</taxon>
        <taxon>Ecdysozoa</taxon>
        <taxon>Arthropoda</taxon>
        <taxon>Hexapoda</taxon>
        <taxon>Insecta</taxon>
        <taxon>Pterygota</taxon>
        <taxon>Neoptera</taxon>
        <taxon>Endopterygota</taxon>
        <taxon>Hymenoptera</taxon>
        <taxon>Apocrita</taxon>
        <taxon>Aculeata</taxon>
        <taxon>Formicoidea</taxon>
        <taxon>Formicidae</taxon>
        <taxon>Dorylinae</taxon>
        <taxon>Ooceraea</taxon>
    </lineage>
</organism>